<evidence type="ECO:0000256" key="1">
    <source>
        <dbReference type="SAM" id="MobiDB-lite"/>
    </source>
</evidence>
<evidence type="ECO:0000313" key="2">
    <source>
        <dbReference type="EMBL" id="KAF5533437.1"/>
    </source>
</evidence>
<dbReference type="AlphaFoldDB" id="A0A8H5MMF3"/>
<protein>
    <submittedName>
        <fullName evidence="2">Uncharacterized protein</fullName>
    </submittedName>
</protein>
<dbReference type="EMBL" id="JAAOAM010000332">
    <property type="protein sequence ID" value="KAF5533437.1"/>
    <property type="molecule type" value="Genomic_DNA"/>
</dbReference>
<feature type="compositionally biased region" description="Acidic residues" evidence="1">
    <location>
        <begin position="412"/>
        <end position="422"/>
    </location>
</feature>
<sequence>MSYAQNKRAAQPHQDEPAKRRGRPSKAVLNSMVPEDSMSRVQARDMLGRHPELKYYSYDEPSFYDELVPWPKKHNWSDNDNTAVDKEWNRSEVKKESSKALNTSQYAALYLLFKISLRLYRTTPIALLSPVYGLRYQPVSKMANKWIMAGKFCETLSGIMAHPCWEEDIGSLAIALGWAVICRLDYRTAWVSMEAACPILQRTFDKIEGFGQKSLGTSYHDMHKAERERASARGESLSRLSNILYALGEAVLREDKKRPDENPEYLRVFGRKVLPVTNWDLDVLAQVVNSMDFEPEWNYSTQDALIAWKIEVSRSRDDSHTELPRQEKLSLIYQWVHLSIFRHLRLSDRQLSSSQGTEESDGDDSQNSDPASSSDDTGSQQEASSPQQMRRVNAVDDSSRRSKRRRQRIVEDSGDEDSSDEEYVGLRRLPIIRHGRDANDAEEEHTATVRPDVSDARPLPEVESGVDDDDMTNIFDDGLNLDSGGFVPHVTDVVDECGPYGPTLAESFPSERRASPVYASLREKEMLSELSELRKENKELRDGQKHLQDLFAKGVKEQNDLMQKGQQEQRELMLNMKQQLDDMRSELTQLRQAREAPGDVLQSYPERSSLPEATFIDPGSPELGTNPW</sequence>
<gene>
    <name evidence="2" type="ORF">FMEXI_11819</name>
</gene>
<reference evidence="2 3" key="1">
    <citation type="submission" date="2020-05" db="EMBL/GenBank/DDBJ databases">
        <title>Identification and distribution of gene clusters putatively required for synthesis of sphingolipid metabolism inhibitors in phylogenetically diverse species of the filamentous fungus Fusarium.</title>
        <authorList>
            <person name="Kim H.-S."/>
            <person name="Busman M."/>
            <person name="Brown D.W."/>
            <person name="Divon H."/>
            <person name="Uhlig S."/>
            <person name="Proctor R.H."/>
        </authorList>
    </citation>
    <scope>NUCLEOTIDE SEQUENCE [LARGE SCALE GENOMIC DNA]</scope>
    <source>
        <strain evidence="2 3">NRRL 53147</strain>
    </source>
</reference>
<feature type="region of interest" description="Disordered" evidence="1">
    <location>
        <begin position="1"/>
        <end position="35"/>
    </location>
</feature>
<evidence type="ECO:0000313" key="3">
    <source>
        <dbReference type="Proteomes" id="UP000522262"/>
    </source>
</evidence>
<feature type="compositionally biased region" description="Polar residues" evidence="1">
    <location>
        <begin position="367"/>
        <end position="390"/>
    </location>
</feature>
<keyword evidence="3" id="KW-1185">Reference proteome</keyword>
<accession>A0A8H5MMF3</accession>
<feature type="region of interest" description="Disordered" evidence="1">
    <location>
        <begin position="590"/>
        <end position="628"/>
    </location>
</feature>
<organism evidence="2 3">
    <name type="scientific">Fusarium mexicanum</name>
    <dbReference type="NCBI Taxonomy" id="751941"/>
    <lineage>
        <taxon>Eukaryota</taxon>
        <taxon>Fungi</taxon>
        <taxon>Dikarya</taxon>
        <taxon>Ascomycota</taxon>
        <taxon>Pezizomycotina</taxon>
        <taxon>Sordariomycetes</taxon>
        <taxon>Hypocreomycetidae</taxon>
        <taxon>Hypocreales</taxon>
        <taxon>Nectriaceae</taxon>
        <taxon>Fusarium</taxon>
        <taxon>Fusarium fujikuroi species complex</taxon>
    </lineage>
</organism>
<dbReference type="Proteomes" id="UP000522262">
    <property type="component" value="Unassembled WGS sequence"/>
</dbReference>
<comment type="caution">
    <text evidence="2">The sequence shown here is derived from an EMBL/GenBank/DDBJ whole genome shotgun (WGS) entry which is preliminary data.</text>
</comment>
<proteinExistence type="predicted"/>
<name>A0A8H5MMF3_9HYPO</name>
<feature type="region of interest" description="Disordered" evidence="1">
    <location>
        <begin position="351"/>
        <end position="422"/>
    </location>
</feature>